<dbReference type="InParanoid" id="W0DU58"/>
<sequence>MPILQWLNKDESLLDAKNCRYRLLQEKSEFSYGEVDSNNMLIQGDNLEALKALIPYYAGQVKCIFIDPPYNTKGAFEHYDDNLEHSKWLSLMYPRLELLAELLSENGSIWISIDDDESHYLKVVMDEIFGRHNFVANIVWQKKYAPQNDAKWFSDNHDHILVYAKNKEAWRPNLLPRSDEANSRYKNPDNDPRGPWKAADMSVKTYSESNDYPITVPSGRVVKPSASRCWGYSKERYEEMVKDNRIWFGQSGNNVPAVKKFLTEVKDGTTPMTIWPYQEVGHNQEAKKESRLFNPDDAFATPKPEKLIQRILTLASEENDLVLDSFLGSGTTAAVAHKMKRRYIGVEIGDHAKTHCQNRLKQVVNGEQGGISKSLNWSGGGGFKFYELGEMVFNEYGSINPEIKFPILAAHIWYLETKKPIHITEPSPFLGCHGGTAYYLLYNGVLGDRRPSGGNVLTRKVLNELPNVSKHEKIVIYGESCRLGGDSLKQANIIFKQIPYDVGLF</sequence>
<dbReference type="GO" id="GO:0003677">
    <property type="term" value="F:DNA binding"/>
    <property type="evidence" value="ECO:0007669"/>
    <property type="project" value="InterPro"/>
</dbReference>
<evidence type="ECO:0000313" key="5">
    <source>
        <dbReference type="EMBL" id="AHF01982.1"/>
    </source>
</evidence>
<keyword evidence="6" id="KW-1185">Reference proteome</keyword>
<evidence type="ECO:0000256" key="1">
    <source>
        <dbReference type="ARBA" id="ARBA00022603"/>
    </source>
</evidence>
<accession>W0DU58</accession>
<dbReference type="RefSeq" id="WP_006460224.1">
    <property type="nucleotide sequence ID" value="NZ_CP007030.1"/>
</dbReference>
<dbReference type="InterPro" id="IPR002941">
    <property type="entry name" value="DNA_methylase_N4/N6"/>
</dbReference>
<keyword evidence="1 5" id="KW-0489">Methyltransferase</keyword>
<dbReference type="InterPro" id="IPR029063">
    <property type="entry name" value="SAM-dependent_MTases_sf"/>
</dbReference>
<dbReference type="FunCoup" id="W0DU58">
    <property type="interactions" value="140"/>
</dbReference>
<dbReference type="Proteomes" id="UP000005380">
    <property type="component" value="Chromosome"/>
</dbReference>
<dbReference type="PRINTS" id="PR00508">
    <property type="entry name" value="S21N4MTFRASE"/>
</dbReference>
<dbReference type="HOGENOM" id="CLU_020164_1_1_6"/>
<dbReference type="GO" id="GO:0032259">
    <property type="term" value="P:methylation"/>
    <property type="evidence" value="ECO:0007669"/>
    <property type="project" value="UniProtKB-KW"/>
</dbReference>
<dbReference type="Pfam" id="PF01555">
    <property type="entry name" value="N6_N4_Mtase"/>
    <property type="match status" value="1"/>
</dbReference>
<dbReference type="InterPro" id="IPR001091">
    <property type="entry name" value="RM_Methyltransferase"/>
</dbReference>
<dbReference type="EMBL" id="CP007030">
    <property type="protein sequence ID" value="AHF01982.1"/>
    <property type="molecule type" value="Genomic_DNA"/>
</dbReference>
<dbReference type="GO" id="GO:0008170">
    <property type="term" value="F:N-methyltransferase activity"/>
    <property type="evidence" value="ECO:0007669"/>
    <property type="project" value="InterPro"/>
</dbReference>
<feature type="region of interest" description="Disordered" evidence="3">
    <location>
        <begin position="177"/>
        <end position="198"/>
    </location>
</feature>
<dbReference type="Gene3D" id="3.40.50.150">
    <property type="entry name" value="Vaccinia Virus protein VP39"/>
    <property type="match status" value="1"/>
</dbReference>
<dbReference type="eggNOG" id="COG2189">
    <property type="taxonomic scope" value="Bacteria"/>
</dbReference>
<feature type="compositionally biased region" description="Basic and acidic residues" evidence="3">
    <location>
        <begin position="177"/>
        <end position="194"/>
    </location>
</feature>
<dbReference type="KEGG" id="tao:THIAE_09660"/>
<dbReference type="AlphaFoldDB" id="W0DU58"/>
<evidence type="ECO:0000313" key="6">
    <source>
        <dbReference type="Proteomes" id="UP000005380"/>
    </source>
</evidence>
<evidence type="ECO:0000259" key="4">
    <source>
        <dbReference type="Pfam" id="PF01555"/>
    </source>
</evidence>
<keyword evidence="2" id="KW-0808">Transferase</keyword>
<dbReference type="STRING" id="717772.THIAE_09660"/>
<dbReference type="REBASE" id="76798">
    <property type="entry name" value="M.TaeAL3ORF9660P"/>
</dbReference>
<feature type="domain" description="DNA methylase N-4/N-6" evidence="4">
    <location>
        <begin position="61"/>
        <end position="354"/>
    </location>
</feature>
<reference evidence="5 6" key="1">
    <citation type="submission" date="2013-12" db="EMBL/GenBank/DDBJ databases">
        <authorList>
            <consortium name="DOE Joint Genome Institute"/>
            <person name="Kappler U."/>
            <person name="Huntemann M."/>
            <person name="Han J."/>
            <person name="Chen A."/>
            <person name="Kyrpides N."/>
            <person name="Mavromatis K."/>
            <person name="Markowitz V."/>
            <person name="Palaniappan K."/>
            <person name="Ivanova N."/>
            <person name="Schaumberg A."/>
            <person name="Pati A."/>
            <person name="Liolios K."/>
            <person name="Nordberg H.P."/>
            <person name="Cantor M.N."/>
            <person name="Hua S.X."/>
            <person name="Woyke T."/>
        </authorList>
    </citation>
    <scope>NUCLEOTIDE SEQUENCE [LARGE SCALE GENOMIC DNA]</scope>
    <source>
        <strain evidence="6">AL2</strain>
    </source>
</reference>
<name>W0DU58_9GAMM</name>
<dbReference type="OrthoDB" id="9816043at2"/>
<proteinExistence type="predicted"/>
<organism evidence="5 6">
    <name type="scientific">Thiomicrospira aerophila AL3</name>
    <dbReference type="NCBI Taxonomy" id="717772"/>
    <lineage>
        <taxon>Bacteria</taxon>
        <taxon>Pseudomonadati</taxon>
        <taxon>Pseudomonadota</taxon>
        <taxon>Gammaproteobacteria</taxon>
        <taxon>Thiotrichales</taxon>
        <taxon>Piscirickettsiaceae</taxon>
        <taxon>Thiomicrospira</taxon>
    </lineage>
</organism>
<evidence type="ECO:0000256" key="3">
    <source>
        <dbReference type="SAM" id="MobiDB-lite"/>
    </source>
</evidence>
<gene>
    <name evidence="5" type="ORF">THIAE_09660</name>
</gene>
<protein>
    <submittedName>
        <fullName evidence="5">DNA methylase</fullName>
    </submittedName>
</protein>
<evidence type="ECO:0000256" key="2">
    <source>
        <dbReference type="ARBA" id="ARBA00022679"/>
    </source>
</evidence>
<dbReference type="SUPFAM" id="SSF53335">
    <property type="entry name" value="S-adenosyl-L-methionine-dependent methyltransferases"/>
    <property type="match status" value="1"/>
</dbReference>